<evidence type="ECO:0000256" key="7">
    <source>
        <dbReference type="ARBA" id="ARBA00022989"/>
    </source>
</evidence>
<keyword evidence="5 10" id="KW-0132">Cell division</keyword>
<evidence type="ECO:0000256" key="6">
    <source>
        <dbReference type="ARBA" id="ARBA00022692"/>
    </source>
</evidence>
<comment type="similarity">
    <text evidence="2 10">Belongs to the ExbB/TolQ family.</text>
</comment>
<keyword evidence="3 10" id="KW-1003">Cell membrane</keyword>
<evidence type="ECO:0000313" key="12">
    <source>
        <dbReference type="EMBL" id="RNF50016.1"/>
    </source>
</evidence>
<evidence type="ECO:0000256" key="4">
    <source>
        <dbReference type="ARBA" id="ARBA00022519"/>
    </source>
</evidence>
<evidence type="ECO:0000256" key="10">
    <source>
        <dbReference type="HAMAP-Rule" id="MF_02202"/>
    </source>
</evidence>
<dbReference type="PANTHER" id="PTHR30625">
    <property type="entry name" value="PROTEIN TOLQ"/>
    <property type="match status" value="1"/>
</dbReference>
<dbReference type="Pfam" id="PF01618">
    <property type="entry name" value="MotA_ExbB"/>
    <property type="match status" value="1"/>
</dbReference>
<organism evidence="12 13">
    <name type="scientific">Marinomonas hwangdonensis</name>
    <dbReference type="NCBI Taxonomy" id="1053647"/>
    <lineage>
        <taxon>Bacteria</taxon>
        <taxon>Pseudomonadati</taxon>
        <taxon>Pseudomonadota</taxon>
        <taxon>Gammaproteobacteria</taxon>
        <taxon>Oceanospirillales</taxon>
        <taxon>Oceanospirillaceae</taxon>
        <taxon>Marinomonas</taxon>
    </lineage>
</organism>
<dbReference type="HAMAP" id="MF_02202">
    <property type="entry name" value="TolQ"/>
    <property type="match status" value="1"/>
</dbReference>
<evidence type="ECO:0000256" key="1">
    <source>
        <dbReference type="ARBA" id="ARBA00004651"/>
    </source>
</evidence>
<name>A0A3M8Q1W7_9GAMM</name>
<keyword evidence="13" id="KW-1185">Reference proteome</keyword>
<dbReference type="AlphaFoldDB" id="A0A3M8Q1W7"/>
<accession>A0A3M8Q1W7</accession>
<feature type="domain" description="MotA/TolQ/ExbB proton channel" evidence="11">
    <location>
        <begin position="77"/>
        <end position="205"/>
    </location>
</feature>
<keyword evidence="9 10" id="KW-0131">Cell cycle</keyword>
<dbReference type="RefSeq" id="WP_123095999.1">
    <property type="nucleotide sequence ID" value="NZ_RIZG01000006.1"/>
</dbReference>
<feature type="transmembrane region" description="Helical" evidence="10">
    <location>
        <begin position="168"/>
        <end position="190"/>
    </location>
</feature>
<proteinExistence type="inferred from homology"/>
<evidence type="ECO:0000256" key="3">
    <source>
        <dbReference type="ARBA" id="ARBA00022475"/>
    </source>
</evidence>
<dbReference type="GO" id="GO:0005886">
    <property type="term" value="C:plasma membrane"/>
    <property type="evidence" value="ECO:0007669"/>
    <property type="project" value="UniProtKB-SubCell"/>
</dbReference>
<keyword evidence="6 10" id="KW-0812">Transmembrane</keyword>
<evidence type="ECO:0000256" key="8">
    <source>
        <dbReference type="ARBA" id="ARBA00023136"/>
    </source>
</evidence>
<comment type="caution">
    <text evidence="12">The sequence shown here is derived from an EMBL/GenBank/DDBJ whole genome shotgun (WGS) entry which is preliminary data.</text>
</comment>
<dbReference type="InterPro" id="IPR014163">
    <property type="entry name" value="Tol-Pal_TolQ"/>
</dbReference>
<keyword evidence="7 10" id="KW-1133">Transmembrane helix</keyword>
<comment type="function">
    <text evidence="10">Part of the Tol-Pal system, which plays a role in outer membrane invagination during cell division and is important for maintaining outer membrane integrity.</text>
</comment>
<keyword evidence="4 10" id="KW-0997">Cell inner membrane</keyword>
<dbReference type="Proteomes" id="UP000280507">
    <property type="component" value="Unassembled WGS sequence"/>
</dbReference>
<evidence type="ECO:0000259" key="11">
    <source>
        <dbReference type="Pfam" id="PF01618"/>
    </source>
</evidence>
<feature type="transmembrane region" description="Helical" evidence="10">
    <location>
        <begin position="6"/>
        <end position="33"/>
    </location>
</feature>
<dbReference type="EMBL" id="RIZG01000006">
    <property type="protein sequence ID" value="RNF50016.1"/>
    <property type="molecule type" value="Genomic_DNA"/>
</dbReference>
<evidence type="ECO:0000256" key="2">
    <source>
        <dbReference type="ARBA" id="ARBA00010442"/>
    </source>
</evidence>
<dbReference type="GO" id="GO:0017038">
    <property type="term" value="P:protein import"/>
    <property type="evidence" value="ECO:0007669"/>
    <property type="project" value="TreeGrafter"/>
</dbReference>
<dbReference type="InterPro" id="IPR002898">
    <property type="entry name" value="MotA_ExbB_proton_chnl"/>
</dbReference>
<gene>
    <name evidence="10 12" type="primary">tolQ</name>
    <name evidence="12" type="ORF">EBI00_11090</name>
</gene>
<dbReference type="NCBIfam" id="TIGR02796">
    <property type="entry name" value="tolQ"/>
    <property type="match status" value="1"/>
</dbReference>
<evidence type="ECO:0000313" key="13">
    <source>
        <dbReference type="Proteomes" id="UP000280507"/>
    </source>
</evidence>
<keyword evidence="8 10" id="KW-0472">Membrane</keyword>
<dbReference type="PANTHER" id="PTHR30625:SF3">
    <property type="entry name" value="TOL-PAL SYSTEM PROTEIN TOLQ"/>
    <property type="match status" value="1"/>
</dbReference>
<feature type="transmembrane region" description="Helical" evidence="10">
    <location>
        <begin position="125"/>
        <end position="148"/>
    </location>
</feature>
<reference evidence="12 13" key="1">
    <citation type="journal article" date="2012" name="Int. J. Syst. Evol. Microbiol.">
        <title>Marinomonas hwangdonensis sp. nov., isolated from seawater.</title>
        <authorList>
            <person name="Jung Y.T."/>
            <person name="Oh T.K."/>
            <person name="Yoon J.H."/>
        </authorList>
    </citation>
    <scope>NUCLEOTIDE SEQUENCE [LARGE SCALE GENOMIC DNA]</scope>
    <source>
        <strain evidence="12 13">HDW-15</strain>
    </source>
</reference>
<evidence type="ECO:0000256" key="9">
    <source>
        <dbReference type="ARBA" id="ARBA00023306"/>
    </source>
</evidence>
<comment type="subcellular location">
    <subcellularLocation>
        <location evidence="10">Cell inner membrane</location>
        <topology evidence="10">Multi-pass membrane protein</topology>
    </subcellularLocation>
    <subcellularLocation>
        <location evidence="1">Cell membrane</location>
        <topology evidence="1">Multi-pass membrane protein</topology>
    </subcellularLocation>
</comment>
<dbReference type="GO" id="GO:0043213">
    <property type="term" value="P:bacteriocin transport"/>
    <property type="evidence" value="ECO:0007669"/>
    <property type="project" value="InterPro"/>
</dbReference>
<dbReference type="OrthoDB" id="9805133at2"/>
<dbReference type="GO" id="GO:0051301">
    <property type="term" value="P:cell division"/>
    <property type="evidence" value="ECO:0007669"/>
    <property type="project" value="UniProtKB-UniRule"/>
</dbReference>
<evidence type="ECO:0000256" key="5">
    <source>
        <dbReference type="ARBA" id="ARBA00022618"/>
    </source>
</evidence>
<comment type="subunit">
    <text evidence="10">The Tol-Pal system is composed of five core proteins: the inner membrane proteins TolA, TolQ and TolR, the periplasmic protein TolB and the outer membrane protein Pal. They form a network linking the inner and outer membranes and the peptidoglycan layer.</text>
</comment>
<dbReference type="InterPro" id="IPR050790">
    <property type="entry name" value="ExbB/TolQ_transport"/>
</dbReference>
<protein>
    <recommendedName>
        <fullName evidence="10">Tol-Pal system protein TolQ</fullName>
    </recommendedName>
</protein>
<sequence>MSIWGLIASASIVVQLVMLTLVAASVLSWIVIFQRIRVLKKAKKVRADFEESFWSSGVDLGNLYRKLTLEGRKVEGMESIFAAGIREFTRLRQSHNVEPDAIMDGVQRAMRVALYREEEKLDQHLPFLATVGSTSPYIGLFGTVWGIMNSFIGLAEVQQATLAAVAPGIAEALIATAIGLAAAIPAVIAYNRFSTSAESLASSYENFSDEFISILHRKVHVREGGAA</sequence>